<name>A0A430LAH8_9HYPO</name>
<dbReference type="EMBL" id="MIKF01000296">
    <property type="protein sequence ID" value="RTE72736.1"/>
    <property type="molecule type" value="Genomic_DNA"/>
</dbReference>
<feature type="compositionally biased region" description="Basic and acidic residues" evidence="1">
    <location>
        <begin position="43"/>
        <end position="69"/>
    </location>
</feature>
<accession>A0A430LAH8</accession>
<sequence>MADESSKTQEQREREAREAVTASIINDPTMTAAVQAAGRSSQRKREESKRAMERAMEEKEKDKKDKRLP</sequence>
<feature type="region of interest" description="Disordered" evidence="1">
    <location>
        <begin position="1"/>
        <end position="69"/>
    </location>
</feature>
<evidence type="ECO:0000313" key="3">
    <source>
        <dbReference type="Proteomes" id="UP000287124"/>
    </source>
</evidence>
<feature type="compositionally biased region" description="Basic and acidic residues" evidence="1">
    <location>
        <begin position="1"/>
        <end position="18"/>
    </location>
</feature>
<organism evidence="2 3">
    <name type="scientific">Fusarium euwallaceae</name>
    <dbReference type="NCBI Taxonomy" id="1147111"/>
    <lineage>
        <taxon>Eukaryota</taxon>
        <taxon>Fungi</taxon>
        <taxon>Dikarya</taxon>
        <taxon>Ascomycota</taxon>
        <taxon>Pezizomycotina</taxon>
        <taxon>Sordariomycetes</taxon>
        <taxon>Hypocreomycetidae</taxon>
        <taxon>Hypocreales</taxon>
        <taxon>Nectriaceae</taxon>
        <taxon>Fusarium</taxon>
        <taxon>Fusarium solani species complex</taxon>
    </lineage>
</organism>
<gene>
    <name evidence="2" type="ORF">BHE90_012824</name>
</gene>
<dbReference type="Proteomes" id="UP000287124">
    <property type="component" value="Unassembled WGS sequence"/>
</dbReference>
<evidence type="ECO:0000313" key="2">
    <source>
        <dbReference type="EMBL" id="RTE72736.1"/>
    </source>
</evidence>
<reference evidence="2 3" key="1">
    <citation type="submission" date="2017-06" db="EMBL/GenBank/DDBJ databases">
        <title>Comparative genomic analysis of Ambrosia Fusariam Clade fungi.</title>
        <authorList>
            <person name="Stajich J.E."/>
            <person name="Carrillo J."/>
            <person name="Kijimoto T."/>
            <person name="Eskalen A."/>
            <person name="O'Donnell K."/>
            <person name="Kasson M."/>
        </authorList>
    </citation>
    <scope>NUCLEOTIDE SEQUENCE [LARGE SCALE GENOMIC DNA]</scope>
    <source>
        <strain evidence="2 3">UCR1854</strain>
    </source>
</reference>
<dbReference type="AlphaFoldDB" id="A0A430LAH8"/>
<evidence type="ECO:0000256" key="1">
    <source>
        <dbReference type="SAM" id="MobiDB-lite"/>
    </source>
</evidence>
<proteinExistence type="predicted"/>
<protein>
    <submittedName>
        <fullName evidence="2">Uncharacterized protein</fullName>
    </submittedName>
</protein>
<keyword evidence="3" id="KW-1185">Reference proteome</keyword>
<comment type="caution">
    <text evidence="2">The sequence shown here is derived from an EMBL/GenBank/DDBJ whole genome shotgun (WGS) entry which is preliminary data.</text>
</comment>